<comment type="catalytic activity">
    <reaction evidence="6 7">
        <text>a 2'-deoxyadenosine in DNA + S-adenosyl-L-methionine = an N(6)-methyl-2'-deoxyadenosine in DNA + S-adenosyl-L-homocysteine + H(+)</text>
        <dbReference type="Rhea" id="RHEA:15197"/>
        <dbReference type="Rhea" id="RHEA-COMP:12418"/>
        <dbReference type="Rhea" id="RHEA-COMP:12419"/>
        <dbReference type="ChEBI" id="CHEBI:15378"/>
        <dbReference type="ChEBI" id="CHEBI:57856"/>
        <dbReference type="ChEBI" id="CHEBI:59789"/>
        <dbReference type="ChEBI" id="CHEBI:90615"/>
        <dbReference type="ChEBI" id="CHEBI:90616"/>
        <dbReference type="EC" id="2.1.1.72"/>
    </reaction>
</comment>
<dbReference type="PROSITE" id="PS00092">
    <property type="entry name" value="N6_MTASE"/>
    <property type="match status" value="1"/>
</dbReference>
<keyword evidence="9" id="KW-1185">Reference proteome</keyword>
<dbReference type="GO" id="GO:0032259">
    <property type="term" value="P:methylation"/>
    <property type="evidence" value="ECO:0007669"/>
    <property type="project" value="UniProtKB-KW"/>
</dbReference>
<dbReference type="Gene3D" id="1.10.1020.10">
    <property type="entry name" value="Adenine-specific Methyltransferase, Domain 2"/>
    <property type="match status" value="1"/>
</dbReference>
<dbReference type="GO" id="GO:0008168">
    <property type="term" value="F:methyltransferase activity"/>
    <property type="evidence" value="ECO:0007669"/>
    <property type="project" value="UniProtKB-KW"/>
</dbReference>
<evidence type="ECO:0000313" key="8">
    <source>
        <dbReference type="EMBL" id="MEQ2431659.1"/>
    </source>
</evidence>
<accession>A0ABV1DMN9</accession>
<dbReference type="InterPro" id="IPR002052">
    <property type="entry name" value="DNA_methylase_N6_adenine_CS"/>
</dbReference>
<dbReference type="Gene3D" id="3.40.50.150">
    <property type="entry name" value="Vaccinia Virus protein VP39"/>
    <property type="match status" value="1"/>
</dbReference>
<comment type="caution">
    <text evidence="8">The sequence shown here is derived from an EMBL/GenBank/DDBJ whole genome shotgun (WGS) entry which is preliminary data.</text>
</comment>
<dbReference type="InterPro" id="IPR012263">
    <property type="entry name" value="M_m6A_EcoRV"/>
</dbReference>
<dbReference type="PIRSF" id="PIRSF000398">
    <property type="entry name" value="M_m6A_EcoRV"/>
    <property type="match status" value="1"/>
</dbReference>
<protein>
    <recommendedName>
        <fullName evidence="2 7">Site-specific DNA-methyltransferase (adenine-specific)</fullName>
        <ecNumber evidence="2 7">2.1.1.72</ecNumber>
    </recommendedName>
</protein>
<evidence type="ECO:0000256" key="7">
    <source>
        <dbReference type="RuleBase" id="RU361257"/>
    </source>
</evidence>
<organism evidence="8 9">
    <name type="scientific">Blautia caccae</name>
    <dbReference type="NCBI Taxonomy" id="3133175"/>
    <lineage>
        <taxon>Bacteria</taxon>
        <taxon>Bacillati</taxon>
        <taxon>Bacillota</taxon>
        <taxon>Clostridia</taxon>
        <taxon>Lachnospirales</taxon>
        <taxon>Lachnospiraceae</taxon>
        <taxon>Blautia</taxon>
    </lineage>
</organism>
<evidence type="ECO:0000256" key="6">
    <source>
        <dbReference type="ARBA" id="ARBA00047942"/>
    </source>
</evidence>
<dbReference type="Pfam" id="PF02086">
    <property type="entry name" value="MethyltransfD12"/>
    <property type="match status" value="1"/>
</dbReference>
<dbReference type="Proteomes" id="UP001457898">
    <property type="component" value="Unassembled WGS sequence"/>
</dbReference>
<dbReference type="SUPFAM" id="SSF53335">
    <property type="entry name" value="S-adenosyl-L-methionine-dependent methyltransferases"/>
    <property type="match status" value="1"/>
</dbReference>
<evidence type="ECO:0000256" key="4">
    <source>
        <dbReference type="ARBA" id="ARBA00022679"/>
    </source>
</evidence>
<keyword evidence="4 7" id="KW-0808">Transferase</keyword>
<dbReference type="EC" id="2.1.1.72" evidence="2 7"/>
<dbReference type="NCBIfam" id="TIGR00571">
    <property type="entry name" value="dam"/>
    <property type="match status" value="1"/>
</dbReference>
<dbReference type="InterPro" id="IPR029063">
    <property type="entry name" value="SAM-dependent_MTases_sf"/>
</dbReference>
<evidence type="ECO:0000256" key="5">
    <source>
        <dbReference type="ARBA" id="ARBA00022691"/>
    </source>
</evidence>
<dbReference type="PRINTS" id="PR00505">
    <property type="entry name" value="D12N6MTFRASE"/>
</dbReference>
<dbReference type="InterPro" id="IPR023095">
    <property type="entry name" value="Ade_MeTrfase_dom_2"/>
</dbReference>
<keyword evidence="3 7" id="KW-0489">Methyltransferase</keyword>
<comment type="similarity">
    <text evidence="1 7">Belongs to the N(4)/N(6)-methyltransferase family.</text>
</comment>
<dbReference type="RefSeq" id="WP_243128774.1">
    <property type="nucleotide sequence ID" value="NZ_JBBMFP010000009.1"/>
</dbReference>
<evidence type="ECO:0000256" key="1">
    <source>
        <dbReference type="ARBA" id="ARBA00006594"/>
    </source>
</evidence>
<evidence type="ECO:0000256" key="3">
    <source>
        <dbReference type="ARBA" id="ARBA00022603"/>
    </source>
</evidence>
<keyword evidence="5 7" id="KW-0949">S-adenosyl-L-methionine</keyword>
<reference evidence="8 9" key="1">
    <citation type="submission" date="2024-03" db="EMBL/GenBank/DDBJ databases">
        <title>Human intestinal bacterial collection.</title>
        <authorList>
            <person name="Pauvert C."/>
            <person name="Hitch T.C.A."/>
            <person name="Clavel T."/>
        </authorList>
    </citation>
    <scope>NUCLEOTIDE SEQUENCE [LARGE SCALE GENOMIC DNA]</scope>
    <source>
        <strain evidence="8 9">CLA-SR-H028</strain>
    </source>
</reference>
<dbReference type="EMBL" id="JBBMFP010000009">
    <property type="protein sequence ID" value="MEQ2431659.1"/>
    <property type="molecule type" value="Genomic_DNA"/>
</dbReference>
<dbReference type="InterPro" id="IPR012327">
    <property type="entry name" value="MeTrfase_D12"/>
</dbReference>
<name>A0ABV1DMN9_9FIRM</name>
<evidence type="ECO:0000313" key="9">
    <source>
        <dbReference type="Proteomes" id="UP001457898"/>
    </source>
</evidence>
<proteinExistence type="inferred from homology"/>
<gene>
    <name evidence="8" type="ORF">WMO65_11645</name>
</gene>
<dbReference type="PANTHER" id="PTHR30481:SF3">
    <property type="entry name" value="DNA ADENINE METHYLASE"/>
    <property type="match status" value="1"/>
</dbReference>
<dbReference type="PANTHER" id="PTHR30481">
    <property type="entry name" value="DNA ADENINE METHYLASE"/>
    <property type="match status" value="1"/>
</dbReference>
<sequence>MAIGTDIEIKAKPVLKWAGGKTQLLNQIISRMPDQFNKYIEPFVGGGAVFFALAPDESIIADSNPELINLYKELAKNASRVIEVLRSMENTKERFYEVRSLEWESLASDVAAARTIYLNKTCFNGLFRVNRKGQFNVPYSNNHKANYCDEETIMAAAQVLSKATIRCSDYHDILIEYAQEGDFVFLDPPYVPVSEYADFKRYTKDQFGLEDQRRLAADVAMLCERGCKVMLTNSNHQLVHELYEPYRIEVFQTKRAISKDASTRTGEDIIVTTYE</sequence>
<evidence type="ECO:0000256" key="2">
    <source>
        <dbReference type="ARBA" id="ARBA00011900"/>
    </source>
</evidence>